<dbReference type="PROSITE" id="PS51061">
    <property type="entry name" value="R3H"/>
    <property type="match status" value="1"/>
</dbReference>
<feature type="domain" description="R3H" evidence="11">
    <location>
        <begin position="342"/>
        <end position="405"/>
    </location>
</feature>
<dbReference type="FunFam" id="3.30.1370.50:FF:000006">
    <property type="entry name" value="NF-X1 finger transcription factor"/>
    <property type="match status" value="1"/>
</dbReference>
<keyword evidence="4" id="KW-0677">Repeat</keyword>
<dbReference type="InterPro" id="IPR034078">
    <property type="entry name" value="NFX1_fam"/>
</dbReference>
<proteinExistence type="inferred from homology"/>
<keyword evidence="7" id="KW-0805">Transcription regulation</keyword>
<evidence type="ECO:0000313" key="12">
    <source>
        <dbReference type="EMBL" id="TKX19923.1"/>
    </source>
</evidence>
<comment type="subcellular location">
    <subcellularLocation>
        <location evidence="1">Nucleus</location>
    </subcellularLocation>
</comment>
<dbReference type="PANTHER" id="PTHR12360:SF12">
    <property type="entry name" value="TRANSCRIPTIONAL REPRESSOR NF-X1"/>
    <property type="match status" value="1"/>
</dbReference>
<dbReference type="InterPro" id="IPR036867">
    <property type="entry name" value="R3H_dom_sf"/>
</dbReference>
<name>A0A4U7AP67_9PEZI</name>
<dbReference type="GO" id="GO:0000977">
    <property type="term" value="F:RNA polymerase II transcription regulatory region sequence-specific DNA binding"/>
    <property type="evidence" value="ECO:0007669"/>
    <property type="project" value="TreeGrafter"/>
</dbReference>
<comment type="similarity">
    <text evidence="2">Belongs to the NFX1 family.</text>
</comment>
<evidence type="ECO:0000259" key="11">
    <source>
        <dbReference type="PROSITE" id="PS51061"/>
    </source>
</evidence>
<keyword evidence="8" id="KW-0804">Transcription</keyword>
<dbReference type="AlphaFoldDB" id="A0A4U7AP67"/>
<evidence type="ECO:0000256" key="2">
    <source>
        <dbReference type="ARBA" id="ARBA00007269"/>
    </source>
</evidence>
<reference evidence="12 13" key="1">
    <citation type="submission" date="2018-02" db="EMBL/GenBank/DDBJ databases">
        <title>Draft genome sequences of Elsinoe sp., causing black scab on jojoba.</title>
        <authorList>
            <person name="Stodart B."/>
            <person name="Jeffress S."/>
            <person name="Ash G."/>
            <person name="Arun Chinnappa K."/>
        </authorList>
    </citation>
    <scope>NUCLEOTIDE SEQUENCE [LARGE SCALE GENOMIC DNA]</scope>
    <source>
        <strain evidence="12 13">Hillstone_2</strain>
    </source>
</reference>
<dbReference type="SMART" id="SM00393">
    <property type="entry name" value="R3H"/>
    <property type="match status" value="1"/>
</dbReference>
<keyword evidence="3" id="KW-0479">Metal-binding</keyword>
<dbReference type="PANTHER" id="PTHR12360">
    <property type="entry name" value="NUCLEAR TRANSCRIPTION FACTOR, X-BOX BINDING 1 NFX1"/>
    <property type="match status" value="1"/>
</dbReference>
<dbReference type="Pfam" id="PF01424">
    <property type="entry name" value="R3H"/>
    <property type="match status" value="1"/>
</dbReference>
<organism evidence="12 13">
    <name type="scientific">Elsinoe australis</name>
    <dbReference type="NCBI Taxonomy" id="40998"/>
    <lineage>
        <taxon>Eukaryota</taxon>
        <taxon>Fungi</taxon>
        <taxon>Dikarya</taxon>
        <taxon>Ascomycota</taxon>
        <taxon>Pezizomycotina</taxon>
        <taxon>Dothideomycetes</taxon>
        <taxon>Dothideomycetidae</taxon>
        <taxon>Myriangiales</taxon>
        <taxon>Elsinoaceae</taxon>
        <taxon>Elsinoe</taxon>
    </lineage>
</organism>
<keyword evidence="5" id="KW-0863">Zinc-finger</keyword>
<dbReference type="GO" id="GO:0000981">
    <property type="term" value="F:DNA-binding transcription factor activity, RNA polymerase II-specific"/>
    <property type="evidence" value="ECO:0007669"/>
    <property type="project" value="TreeGrafter"/>
</dbReference>
<evidence type="ECO:0000256" key="6">
    <source>
        <dbReference type="ARBA" id="ARBA00022833"/>
    </source>
</evidence>
<accession>A0A4U7AP67</accession>
<sequence length="712" mass="77244">MKNVQISCICGRTSTATICHQGSEFRPQCFRVCHATLSCGRHACDERCCTGERKAIERQAAKKRSRPLGSAAPPPTDLIEAEHICTRVCGRPLKCGNHTCQELCHRGACRSCPEAIFDEVRCHCGRTALEPPLPCGTQPPPCRFQCERPKSCGHPQVQHTCHQDSESCPKCPFLVSRRCMCGKTTLKNQPCFLSDVRCGQTCGAKLKCGSHFCRKPCHKPGECEDAFDKPCTQPCGKPKKACGHPDEAPCHAPYPCKEDKPCQSKIVITCACQAQKVESRCGASRSSEGNSTKQLPCTDECARLERNRRLAVALNIDASSHVDGGDHVPYSDETLNLYAAHQAWAQTQEREFRVFADSPGEKRLRFKPMKAQERAFLHSLAQDFGFDSESLDPEPHRHVLLLKTPRFVSAPGKTVGEALRVRQLQRKVVERPAAVKEERKVDENKSPFNAFVIAGPRFGLTVEEVRSVVVSAVPAEIRFEVEFLPSEEVVLRPVKPDMMVPGAEETLREVKPGLEAVVKANQIGTLQLCAVDLSLNIIRRESDPSTADGWSRVAAKGAAPRRVPTTAAVGGPNSYAALSGAGSGKVTFAKKKEKVKKKPVEPVVDDWEAEMEAEERRSRGQSAAGSDAEVGLSDVEAAKTDGRGVKADAEVAKSDGEFHESKPDEAAEGPIPSEEARSTGSDGEAVNSEVAGVPSSTEGEVQAVPAPTQSIA</sequence>
<evidence type="ECO:0000256" key="3">
    <source>
        <dbReference type="ARBA" id="ARBA00022723"/>
    </source>
</evidence>
<dbReference type="SUPFAM" id="SSF82708">
    <property type="entry name" value="R3H domain"/>
    <property type="match status" value="1"/>
</dbReference>
<dbReference type="EMBL" id="PTQR01000104">
    <property type="protein sequence ID" value="TKX19923.1"/>
    <property type="molecule type" value="Genomic_DNA"/>
</dbReference>
<dbReference type="Pfam" id="PF01422">
    <property type="entry name" value="zf-NF-X1"/>
    <property type="match status" value="3"/>
</dbReference>
<evidence type="ECO:0000256" key="9">
    <source>
        <dbReference type="ARBA" id="ARBA00023242"/>
    </source>
</evidence>
<keyword evidence="9" id="KW-0539">Nucleus</keyword>
<dbReference type="Gene3D" id="3.30.1370.50">
    <property type="entry name" value="R3H-like domain"/>
    <property type="match status" value="1"/>
</dbReference>
<dbReference type="Proteomes" id="UP000308133">
    <property type="component" value="Unassembled WGS sequence"/>
</dbReference>
<evidence type="ECO:0000313" key="13">
    <source>
        <dbReference type="Proteomes" id="UP000308133"/>
    </source>
</evidence>
<keyword evidence="6" id="KW-0862">Zinc</keyword>
<protein>
    <submittedName>
        <fullName evidence="12">R3H domain-containing protein 3</fullName>
    </submittedName>
</protein>
<evidence type="ECO:0000256" key="7">
    <source>
        <dbReference type="ARBA" id="ARBA00023015"/>
    </source>
</evidence>
<dbReference type="GO" id="GO:0008270">
    <property type="term" value="F:zinc ion binding"/>
    <property type="evidence" value="ECO:0007669"/>
    <property type="project" value="UniProtKB-KW"/>
</dbReference>
<feature type="region of interest" description="Disordered" evidence="10">
    <location>
        <begin position="606"/>
        <end position="712"/>
    </location>
</feature>
<dbReference type="SMART" id="SM00438">
    <property type="entry name" value="ZnF_NFX"/>
    <property type="match status" value="5"/>
</dbReference>
<gene>
    <name evidence="12" type="ORF">C1H76_7807</name>
</gene>
<evidence type="ECO:0000256" key="1">
    <source>
        <dbReference type="ARBA" id="ARBA00004123"/>
    </source>
</evidence>
<evidence type="ECO:0000256" key="4">
    <source>
        <dbReference type="ARBA" id="ARBA00022737"/>
    </source>
</evidence>
<dbReference type="GO" id="GO:0000122">
    <property type="term" value="P:negative regulation of transcription by RNA polymerase II"/>
    <property type="evidence" value="ECO:0007669"/>
    <property type="project" value="TreeGrafter"/>
</dbReference>
<evidence type="ECO:0000256" key="5">
    <source>
        <dbReference type="ARBA" id="ARBA00022771"/>
    </source>
</evidence>
<evidence type="ECO:0000256" key="10">
    <source>
        <dbReference type="SAM" id="MobiDB-lite"/>
    </source>
</evidence>
<dbReference type="CDD" id="cd06008">
    <property type="entry name" value="NF-X1-zinc-finger"/>
    <property type="match status" value="2"/>
</dbReference>
<dbReference type="InterPro" id="IPR000967">
    <property type="entry name" value="Znf_NFX1"/>
</dbReference>
<dbReference type="InterPro" id="IPR001374">
    <property type="entry name" value="R3H_dom"/>
</dbReference>
<feature type="compositionally biased region" description="Basic and acidic residues" evidence="10">
    <location>
        <begin position="636"/>
        <end position="665"/>
    </location>
</feature>
<comment type="caution">
    <text evidence="12">The sequence shown here is derived from an EMBL/GenBank/DDBJ whole genome shotgun (WGS) entry which is preliminary data.</text>
</comment>
<evidence type="ECO:0000256" key="8">
    <source>
        <dbReference type="ARBA" id="ARBA00023163"/>
    </source>
</evidence>
<dbReference type="GO" id="GO:0005634">
    <property type="term" value="C:nucleus"/>
    <property type="evidence" value="ECO:0007669"/>
    <property type="project" value="UniProtKB-SubCell"/>
</dbReference>